<evidence type="ECO:0000313" key="10">
    <source>
        <dbReference type="EMBL" id="OLF85949.1"/>
    </source>
</evidence>
<keyword evidence="7 8" id="KW-0472">Membrane</keyword>
<evidence type="ECO:0000313" key="13">
    <source>
        <dbReference type="Proteomes" id="UP000185604"/>
    </source>
</evidence>
<organism evidence="11 13">
    <name type="scientific">Bacillus paralicheniformis</name>
    <dbReference type="NCBI Taxonomy" id="1648923"/>
    <lineage>
        <taxon>Bacteria</taxon>
        <taxon>Bacillati</taxon>
        <taxon>Bacillota</taxon>
        <taxon>Bacilli</taxon>
        <taxon>Bacillales</taxon>
        <taxon>Bacillaceae</taxon>
        <taxon>Bacillus</taxon>
    </lineage>
</organism>
<keyword evidence="4 8" id="KW-0812">Transmembrane</keyword>
<protein>
    <submittedName>
        <fullName evidence="12">Amino-acid permease RocE</fullName>
    </submittedName>
    <submittedName>
        <fullName evidence="11">Arginine permease RocE</fullName>
    </submittedName>
</protein>
<dbReference type="EMBL" id="NILF01000016">
    <property type="protein sequence ID" value="TWL43154.1"/>
    <property type="molecule type" value="Genomic_DNA"/>
</dbReference>
<feature type="transmembrane region" description="Helical" evidence="8">
    <location>
        <begin position="84"/>
        <end position="104"/>
    </location>
</feature>
<feature type="transmembrane region" description="Helical" evidence="8">
    <location>
        <begin position="283"/>
        <end position="303"/>
    </location>
</feature>
<evidence type="ECO:0000256" key="4">
    <source>
        <dbReference type="ARBA" id="ARBA00022692"/>
    </source>
</evidence>
<dbReference type="EMBL" id="LKPO01000020">
    <property type="protein sequence ID" value="OLF90717.1"/>
    <property type="molecule type" value="Genomic_DNA"/>
</dbReference>
<dbReference type="InterPro" id="IPR004841">
    <property type="entry name" value="AA-permease/SLC12A_dom"/>
</dbReference>
<dbReference type="PIRSF" id="PIRSF006060">
    <property type="entry name" value="AA_transporter"/>
    <property type="match status" value="1"/>
</dbReference>
<dbReference type="Proteomes" id="UP000185604">
    <property type="component" value="Unassembled WGS sequence"/>
</dbReference>
<gene>
    <name evidence="11" type="ORF">B4121_2930</name>
    <name evidence="10" type="ORF">B4121_4621</name>
    <name evidence="12" type="ORF">CHCC15381_2010</name>
</gene>
<accession>A0A1Q8GNV0</accession>
<keyword evidence="5" id="KW-0029">Amino-acid transport</keyword>
<feature type="transmembrane region" description="Helical" evidence="8">
    <location>
        <begin position="400"/>
        <end position="425"/>
    </location>
</feature>
<evidence type="ECO:0000256" key="5">
    <source>
        <dbReference type="ARBA" id="ARBA00022970"/>
    </source>
</evidence>
<evidence type="ECO:0000256" key="6">
    <source>
        <dbReference type="ARBA" id="ARBA00022989"/>
    </source>
</evidence>
<evidence type="ECO:0000313" key="14">
    <source>
        <dbReference type="Proteomes" id="UP000429980"/>
    </source>
</evidence>
<feature type="domain" description="Amino acid permease/ SLC12A" evidence="9">
    <location>
        <begin position="56"/>
        <end position="495"/>
    </location>
</feature>
<dbReference type="GO" id="GO:0055085">
    <property type="term" value="P:transmembrane transport"/>
    <property type="evidence" value="ECO:0007669"/>
    <property type="project" value="InterPro"/>
</dbReference>
<feature type="transmembrane region" description="Helical" evidence="8">
    <location>
        <begin position="373"/>
        <end position="394"/>
    </location>
</feature>
<dbReference type="Pfam" id="PF00324">
    <property type="entry name" value="AA_permease"/>
    <property type="match status" value="1"/>
</dbReference>
<sequence>MSKIEISGKCSEDLKNSLYVIGGDDIRENGNGRGEGGLNHENREQYTLKRTMKSRHLFMISLGGVIGTGFFLGTGYTINEAGPIGAILSYLAGGMIMYFTMLCLGELAVAMPVSGSFQTYATKFIGPATGFAVGWIYWLGWSVTVALEFLSAGQLMKRWFPDVGVWIWCLIFGLLLFSLNALSAKAFGESEFWLSGIKIIVILLFIILGGGAMFGFIDMKDGQAAPFFSNLIGDGIFPNGFGAIFITMITVNFAFQGTELIGIAAGESENPEKTVPRSIKQTVWRTLVFFGLSVFVLAGLIPWEKAGVVESPFVVVFEQIGIPYAADLMNFVILIALLSVANSGLYASTRMLYSLAKEGMAAQALSRVNKRGIPMNALWITLGFAGLSLVSSVVAAETLYIWLLSLAGLSAQVGWITITVSQLLFRRRYVKEGGKVEDLKFKTPLYPYLPLTGFILNSAVLVSLAFDSEQRMALYCGILFMSACYFVYHVFVKKRQGLERQEALIYQNKTNDEVVIDE</sequence>
<feature type="transmembrane region" description="Helical" evidence="8">
    <location>
        <begin position="472"/>
        <end position="491"/>
    </location>
</feature>
<name>A0A1Q8GNV0_9BACI</name>
<evidence type="ECO:0000256" key="7">
    <source>
        <dbReference type="ARBA" id="ARBA00023136"/>
    </source>
</evidence>
<feature type="transmembrane region" description="Helical" evidence="8">
    <location>
        <begin position="57"/>
        <end position="78"/>
    </location>
</feature>
<feature type="transmembrane region" description="Helical" evidence="8">
    <location>
        <begin position="194"/>
        <end position="216"/>
    </location>
</feature>
<evidence type="ECO:0000313" key="11">
    <source>
        <dbReference type="EMBL" id="OLF90717.1"/>
    </source>
</evidence>
<dbReference type="Proteomes" id="UP000429980">
    <property type="component" value="Unassembled WGS sequence"/>
</dbReference>
<dbReference type="PANTHER" id="PTHR43495">
    <property type="entry name" value="GABA PERMEASE"/>
    <property type="match status" value="1"/>
</dbReference>
<comment type="subcellular location">
    <subcellularLocation>
        <location evidence="1">Cell membrane</location>
        <topology evidence="1">Multi-pass membrane protein</topology>
    </subcellularLocation>
</comment>
<keyword evidence="3" id="KW-1003">Cell membrane</keyword>
<dbReference type="GO" id="GO:0006865">
    <property type="term" value="P:amino acid transport"/>
    <property type="evidence" value="ECO:0007669"/>
    <property type="project" value="UniProtKB-KW"/>
</dbReference>
<dbReference type="InterPro" id="IPR004840">
    <property type="entry name" value="Amino_acid_permease_CS"/>
</dbReference>
<dbReference type="FunFam" id="1.20.1740.10:FF:000001">
    <property type="entry name" value="Amino acid permease"/>
    <property type="match status" value="1"/>
</dbReference>
<dbReference type="EMBL" id="LKPO01000031">
    <property type="protein sequence ID" value="OLF85949.1"/>
    <property type="molecule type" value="Genomic_DNA"/>
</dbReference>
<evidence type="ECO:0000256" key="1">
    <source>
        <dbReference type="ARBA" id="ARBA00004651"/>
    </source>
</evidence>
<keyword evidence="6 8" id="KW-1133">Transmembrane helix</keyword>
<dbReference type="Gene3D" id="1.20.1740.10">
    <property type="entry name" value="Amino acid/polyamine transporter I"/>
    <property type="match status" value="1"/>
</dbReference>
<dbReference type="PROSITE" id="PS00218">
    <property type="entry name" value="AMINO_ACID_PERMEASE_1"/>
    <property type="match status" value="1"/>
</dbReference>
<dbReference type="PANTHER" id="PTHR43495:SF5">
    <property type="entry name" value="GAMMA-AMINOBUTYRIC ACID PERMEASE"/>
    <property type="match status" value="1"/>
</dbReference>
<evidence type="ECO:0000259" key="9">
    <source>
        <dbReference type="Pfam" id="PF00324"/>
    </source>
</evidence>
<reference evidence="12 14" key="2">
    <citation type="submission" date="2019-06" db="EMBL/GenBank/DDBJ databases">
        <title>Genome sequence analysis of &gt;100 Bacillus licheniformis strains suggests intrinsic resistance to this species.</title>
        <authorList>
            <person name="Wels M."/>
            <person name="Siezen R.J."/>
            <person name="Johansen E."/>
            <person name="Stuer-Lauridsen B."/>
            <person name="Bjerre K."/>
            <person name="Nielsen B.K.K."/>
        </authorList>
    </citation>
    <scope>NUCLEOTIDE SEQUENCE [LARGE SCALE GENOMIC DNA]</scope>
    <source>
        <strain evidence="12 14">BAC-15381</strain>
    </source>
</reference>
<feature type="transmembrane region" description="Helical" evidence="8">
    <location>
        <begin position="236"/>
        <end position="255"/>
    </location>
</feature>
<comment type="caution">
    <text evidence="11">The sequence shown here is derived from an EMBL/GenBank/DDBJ whole genome shotgun (WGS) entry which is preliminary data.</text>
</comment>
<feature type="transmembrane region" description="Helical" evidence="8">
    <location>
        <begin position="331"/>
        <end position="353"/>
    </location>
</feature>
<feature type="transmembrane region" description="Helical" evidence="8">
    <location>
        <begin position="445"/>
        <end position="466"/>
    </location>
</feature>
<evidence type="ECO:0000313" key="12">
    <source>
        <dbReference type="EMBL" id="TWL43154.1"/>
    </source>
</evidence>
<feature type="transmembrane region" description="Helical" evidence="8">
    <location>
        <begin position="124"/>
        <end position="143"/>
    </location>
</feature>
<reference evidence="11 13" key="1">
    <citation type="journal article" date="2016" name="Front. Microbiol.">
        <title>High-Level Heat Resistance of Spores of Bacillus amyloliquefaciens and Bacillus licheniformis Results from the Presence of a spoVA Operon in a Tn1546 Transposon.</title>
        <authorList>
            <person name="Berendsen E.M."/>
            <person name="Koning R.A."/>
            <person name="Boekhorst J."/>
            <person name="de Jong A."/>
            <person name="Kuipers O.P."/>
            <person name="Wells-Bennik M.H."/>
        </authorList>
    </citation>
    <scope>NUCLEOTIDE SEQUENCE [LARGE SCALE GENOMIC DNA]</scope>
    <source>
        <strain evidence="11 13">B4121</strain>
    </source>
</reference>
<dbReference type="GO" id="GO:0005886">
    <property type="term" value="C:plasma membrane"/>
    <property type="evidence" value="ECO:0007669"/>
    <property type="project" value="UniProtKB-SubCell"/>
</dbReference>
<keyword evidence="14" id="KW-1185">Reference proteome</keyword>
<proteinExistence type="predicted"/>
<dbReference type="AlphaFoldDB" id="A0A1Q8GNV0"/>
<keyword evidence="2" id="KW-0813">Transport</keyword>
<evidence type="ECO:0000256" key="2">
    <source>
        <dbReference type="ARBA" id="ARBA00022448"/>
    </source>
</evidence>
<feature type="transmembrane region" description="Helical" evidence="8">
    <location>
        <begin position="163"/>
        <end position="182"/>
    </location>
</feature>
<evidence type="ECO:0000256" key="3">
    <source>
        <dbReference type="ARBA" id="ARBA00022475"/>
    </source>
</evidence>
<evidence type="ECO:0000256" key="8">
    <source>
        <dbReference type="SAM" id="Phobius"/>
    </source>
</evidence>